<dbReference type="EMBL" id="JASMQC010000003">
    <property type="protein sequence ID" value="KAK1946685.1"/>
    <property type="molecule type" value="Genomic_DNA"/>
</dbReference>
<dbReference type="InterPro" id="IPR000535">
    <property type="entry name" value="MSP_dom"/>
</dbReference>
<keyword evidence="8" id="KW-1185">Reference proteome</keyword>
<keyword evidence="5" id="KW-0472">Membrane</keyword>
<dbReference type="Pfam" id="PF00635">
    <property type="entry name" value="Motile_Sperm"/>
    <property type="match status" value="1"/>
</dbReference>
<evidence type="ECO:0000313" key="7">
    <source>
        <dbReference type="EMBL" id="KAK1946685.1"/>
    </source>
</evidence>
<gene>
    <name evidence="7" type="ORF">P3T76_002237</name>
</gene>
<evidence type="ECO:0000256" key="2">
    <source>
        <dbReference type="ARBA" id="ARBA00008932"/>
    </source>
</evidence>
<comment type="similarity">
    <text evidence="2">Belongs to the VAMP-associated protein (VAP) (TC 9.B.17) family.</text>
</comment>
<sequence length="132" mass="14969">MYAGRAVAFKVMTTRPLGYLVRPNQGILNPNSSISIEIILQCDRMLLLDMINDEFLVQSVDVGTGVFDLSKQGLKNDVDKPFLQLWTQKDKQVLYSQKLPCYFVGGRHEEAKPPVTSLTLPNLREDVPVRFE</sequence>
<dbReference type="PANTHER" id="PTHR10809">
    <property type="entry name" value="VESICLE-ASSOCIATED MEMBRANE PROTEIN-ASSOCIATED PROTEIN"/>
    <property type="match status" value="1"/>
</dbReference>
<evidence type="ECO:0000256" key="3">
    <source>
        <dbReference type="ARBA" id="ARBA00022692"/>
    </source>
</evidence>
<feature type="domain" description="MSP" evidence="6">
    <location>
        <begin position="1"/>
        <end position="104"/>
    </location>
</feature>
<evidence type="ECO:0000256" key="5">
    <source>
        <dbReference type="ARBA" id="ARBA00023136"/>
    </source>
</evidence>
<dbReference type="AlphaFoldDB" id="A0AAD9LR39"/>
<comment type="subcellular location">
    <subcellularLocation>
        <location evidence="1">Membrane</location>
        <topology evidence="1">Single-pass type IV membrane protein</topology>
    </subcellularLocation>
</comment>
<dbReference type="SUPFAM" id="SSF49354">
    <property type="entry name" value="PapD-like"/>
    <property type="match status" value="1"/>
</dbReference>
<evidence type="ECO:0000259" key="6">
    <source>
        <dbReference type="PROSITE" id="PS50202"/>
    </source>
</evidence>
<dbReference type="GO" id="GO:0005789">
    <property type="term" value="C:endoplasmic reticulum membrane"/>
    <property type="evidence" value="ECO:0007669"/>
    <property type="project" value="InterPro"/>
</dbReference>
<keyword evidence="4" id="KW-1133">Transmembrane helix</keyword>
<dbReference type="InterPro" id="IPR013783">
    <property type="entry name" value="Ig-like_fold"/>
</dbReference>
<comment type="caution">
    <text evidence="7">The sequence shown here is derived from an EMBL/GenBank/DDBJ whole genome shotgun (WGS) entry which is preliminary data.</text>
</comment>
<evidence type="ECO:0000256" key="4">
    <source>
        <dbReference type="ARBA" id="ARBA00022989"/>
    </source>
</evidence>
<dbReference type="InterPro" id="IPR008962">
    <property type="entry name" value="PapD-like_sf"/>
</dbReference>
<reference evidence="7" key="1">
    <citation type="submission" date="2023-08" db="EMBL/GenBank/DDBJ databases">
        <title>Reference Genome Resource for the Citrus Pathogen Phytophthora citrophthora.</title>
        <authorList>
            <person name="Moller H."/>
            <person name="Coetzee B."/>
            <person name="Rose L.J."/>
            <person name="Van Niekerk J.M."/>
        </authorList>
    </citation>
    <scope>NUCLEOTIDE SEQUENCE</scope>
    <source>
        <strain evidence="7">STE-U-9442</strain>
    </source>
</reference>
<name>A0AAD9LR39_9STRA</name>
<dbReference type="GO" id="GO:0005886">
    <property type="term" value="C:plasma membrane"/>
    <property type="evidence" value="ECO:0007669"/>
    <property type="project" value="TreeGrafter"/>
</dbReference>
<dbReference type="Gene3D" id="2.60.40.10">
    <property type="entry name" value="Immunoglobulins"/>
    <property type="match status" value="1"/>
</dbReference>
<keyword evidence="3" id="KW-0812">Transmembrane</keyword>
<proteinExistence type="inferred from homology"/>
<dbReference type="PROSITE" id="PS50202">
    <property type="entry name" value="MSP"/>
    <property type="match status" value="1"/>
</dbReference>
<protein>
    <submittedName>
        <fullName evidence="7">Vesicle-associated protein 1-3</fullName>
    </submittedName>
</protein>
<dbReference type="GO" id="GO:0090158">
    <property type="term" value="P:endoplasmic reticulum membrane organization"/>
    <property type="evidence" value="ECO:0007669"/>
    <property type="project" value="TreeGrafter"/>
</dbReference>
<evidence type="ECO:0000313" key="8">
    <source>
        <dbReference type="Proteomes" id="UP001259832"/>
    </source>
</evidence>
<accession>A0AAD9LR39</accession>
<dbReference type="GO" id="GO:0061817">
    <property type="term" value="P:endoplasmic reticulum-plasma membrane tethering"/>
    <property type="evidence" value="ECO:0007669"/>
    <property type="project" value="TreeGrafter"/>
</dbReference>
<dbReference type="InterPro" id="IPR016763">
    <property type="entry name" value="VAP"/>
</dbReference>
<evidence type="ECO:0000256" key="1">
    <source>
        <dbReference type="ARBA" id="ARBA00004211"/>
    </source>
</evidence>
<dbReference type="Proteomes" id="UP001259832">
    <property type="component" value="Unassembled WGS sequence"/>
</dbReference>
<dbReference type="PANTHER" id="PTHR10809:SF6">
    <property type="entry name" value="AT11025P-RELATED"/>
    <property type="match status" value="1"/>
</dbReference>
<organism evidence="7 8">
    <name type="scientific">Phytophthora citrophthora</name>
    <dbReference type="NCBI Taxonomy" id="4793"/>
    <lineage>
        <taxon>Eukaryota</taxon>
        <taxon>Sar</taxon>
        <taxon>Stramenopiles</taxon>
        <taxon>Oomycota</taxon>
        <taxon>Peronosporomycetes</taxon>
        <taxon>Peronosporales</taxon>
        <taxon>Peronosporaceae</taxon>
        <taxon>Phytophthora</taxon>
    </lineage>
</organism>